<evidence type="ECO:0000259" key="1">
    <source>
        <dbReference type="Pfam" id="PF13460"/>
    </source>
</evidence>
<reference evidence="2 3" key="1">
    <citation type="submission" date="2017-07" db="EMBL/GenBank/DDBJ databases">
        <title>Flavobacterium cyanobacteriorum sp. nov., isolated from cyanobacterial aggregates in a eutrophic lake.</title>
        <authorList>
            <person name="Cai H."/>
        </authorList>
    </citation>
    <scope>NUCLEOTIDE SEQUENCE [LARGE SCALE GENOMIC DNA]</scope>
    <source>
        <strain evidence="2 3">TH021</strain>
    </source>
</reference>
<dbReference type="Gene3D" id="3.40.50.720">
    <property type="entry name" value="NAD(P)-binding Rossmann-like Domain"/>
    <property type="match status" value="1"/>
</dbReference>
<dbReference type="SUPFAM" id="SSF51735">
    <property type="entry name" value="NAD(P)-binding Rossmann-fold domains"/>
    <property type="match status" value="1"/>
</dbReference>
<gene>
    <name evidence="2" type="ORF">CHU92_13820</name>
</gene>
<protein>
    <recommendedName>
        <fullName evidence="1">NAD(P)-binding domain-containing protein</fullName>
    </recommendedName>
</protein>
<dbReference type="OrthoDB" id="9785372at2"/>
<dbReference type="RefSeq" id="WP_094416558.1">
    <property type="nucleotide sequence ID" value="NZ_NOXV01000302.1"/>
</dbReference>
<name>A0A255YWG1_9FLAO</name>
<dbReference type="GO" id="GO:0004074">
    <property type="term" value="F:biliverdin reductase [NAD(P)H] activity"/>
    <property type="evidence" value="ECO:0007669"/>
    <property type="project" value="TreeGrafter"/>
</dbReference>
<dbReference type="GO" id="GO:0042602">
    <property type="term" value="F:riboflavin reductase (NADPH) activity"/>
    <property type="evidence" value="ECO:0007669"/>
    <property type="project" value="TreeGrafter"/>
</dbReference>
<dbReference type="InterPro" id="IPR016040">
    <property type="entry name" value="NAD(P)-bd_dom"/>
</dbReference>
<organism evidence="2 3">
    <name type="scientific">Flavobacterium cyanobacteriorum</name>
    <dbReference type="NCBI Taxonomy" id="2022802"/>
    <lineage>
        <taxon>Bacteria</taxon>
        <taxon>Pseudomonadati</taxon>
        <taxon>Bacteroidota</taxon>
        <taxon>Flavobacteriia</taxon>
        <taxon>Flavobacteriales</taxon>
        <taxon>Flavobacteriaceae</taxon>
        <taxon>Flavobacterium</taxon>
    </lineage>
</organism>
<accession>A0A255YWG1</accession>
<dbReference type="InterPro" id="IPR051606">
    <property type="entry name" value="Polyketide_Oxido-like"/>
</dbReference>
<comment type="caution">
    <text evidence="2">The sequence shown here is derived from an EMBL/GenBank/DDBJ whole genome shotgun (WGS) entry which is preliminary data.</text>
</comment>
<dbReference type="AlphaFoldDB" id="A0A255YWG1"/>
<dbReference type="Pfam" id="PF13460">
    <property type="entry name" value="NAD_binding_10"/>
    <property type="match status" value="1"/>
</dbReference>
<dbReference type="PANTHER" id="PTHR43355">
    <property type="entry name" value="FLAVIN REDUCTASE (NADPH)"/>
    <property type="match status" value="1"/>
</dbReference>
<proteinExistence type="predicted"/>
<evidence type="ECO:0000313" key="2">
    <source>
        <dbReference type="EMBL" id="OYQ32995.1"/>
    </source>
</evidence>
<feature type="domain" description="NAD(P)-binding" evidence="1">
    <location>
        <begin position="7"/>
        <end position="198"/>
    </location>
</feature>
<dbReference type="PANTHER" id="PTHR43355:SF2">
    <property type="entry name" value="FLAVIN REDUCTASE (NADPH)"/>
    <property type="match status" value="1"/>
</dbReference>
<evidence type="ECO:0000313" key="3">
    <source>
        <dbReference type="Proteomes" id="UP000216605"/>
    </source>
</evidence>
<sequence>MKIVVIGATGKTGLHLLRQAAAFGYEVTAYVRNPSKLKDVAPAITVIRGELTDRDSMVRAFAGARAVLSGLGYANLKSGPKPSGLLPDILTAMEKAGVARYIGISSGAAVTLPGDKKPFVAVLVGKILKIFREDAVNDKREEVKILSGQHTIAWVLARPTRLFGDALTGKYQANLYRPRKLWVSRADIADFLLRQVESDEWLNKAPFVS</sequence>
<dbReference type="EMBL" id="NOXV01000302">
    <property type="protein sequence ID" value="OYQ32995.1"/>
    <property type="molecule type" value="Genomic_DNA"/>
</dbReference>
<keyword evidence="3" id="KW-1185">Reference proteome</keyword>
<dbReference type="Proteomes" id="UP000216605">
    <property type="component" value="Unassembled WGS sequence"/>
</dbReference>
<dbReference type="InterPro" id="IPR036291">
    <property type="entry name" value="NAD(P)-bd_dom_sf"/>
</dbReference>